<comment type="caution">
    <text evidence="7">The sequence shown here is derived from an EMBL/GenBank/DDBJ whole genome shotgun (WGS) entry which is preliminary data.</text>
</comment>
<reference evidence="7 8" key="1">
    <citation type="submission" date="2019-09" db="EMBL/GenBank/DDBJ databases">
        <authorList>
            <person name="Wang X."/>
        </authorList>
    </citation>
    <scope>NUCLEOTIDE SEQUENCE [LARGE SCALE GENOMIC DNA]</scope>
    <source>
        <strain evidence="7 8">CICC 11023</strain>
    </source>
</reference>
<proteinExistence type="inferred from homology"/>
<dbReference type="PANTHER" id="PTHR10996:SF178">
    <property type="entry name" value="2-HYDROXYACID DEHYDROGENASE YGL185C-RELATED"/>
    <property type="match status" value="1"/>
</dbReference>
<dbReference type="InterPro" id="IPR029753">
    <property type="entry name" value="D-isomer_DH_CS"/>
</dbReference>
<dbReference type="InterPro" id="IPR006140">
    <property type="entry name" value="D-isomer_DH_NAD-bd"/>
</dbReference>
<evidence type="ECO:0000313" key="8">
    <source>
        <dbReference type="Proteomes" id="UP000323876"/>
    </source>
</evidence>
<dbReference type="GO" id="GO:0030267">
    <property type="term" value="F:glyoxylate reductase (NADPH) activity"/>
    <property type="evidence" value="ECO:0007669"/>
    <property type="project" value="TreeGrafter"/>
</dbReference>
<dbReference type="EMBL" id="VXLC01000003">
    <property type="protein sequence ID" value="KAA8888857.1"/>
    <property type="molecule type" value="Genomic_DNA"/>
</dbReference>
<evidence type="ECO:0000259" key="6">
    <source>
        <dbReference type="Pfam" id="PF02826"/>
    </source>
</evidence>
<sequence length="330" mass="34699">MVEGLRARRDSGRIAGVIIGLCGAEFPEVRRHLRVALPEAELVELVVGARELRAVDVLVPLGASIDAGLMEAVRPRLIQQFGVGLQGVDLVAARERGIPVAFVPAADTGNAVAVAEIAMLHLLMLLRRFGETQVSVAERRVGSPSGSMLAGKAVTVLGTGAIGTALLARLSAFDVVTTAVGRRGYRDYPALSGLVPAERYYSIDVFRKALAGTEVLIVCCPLTERTRGLVGADEFAAMPPGGWLINVGRGPIVEYRSLLDALRSGRLAGAGLDVTWAEPIDPGDPLLSENVCVTPHIGGVTEESYAAMAATFAVNARRVLAGEPLSHLAE</sequence>
<comment type="similarity">
    <text evidence="1 4">Belongs to the D-isomer specific 2-hydroxyacid dehydrogenase family.</text>
</comment>
<dbReference type="Pfam" id="PF00389">
    <property type="entry name" value="2-Hacid_dh"/>
    <property type="match status" value="1"/>
</dbReference>
<organism evidence="7 8">
    <name type="scientific">Nocardia colli</name>
    <dbReference type="NCBI Taxonomy" id="2545717"/>
    <lineage>
        <taxon>Bacteria</taxon>
        <taxon>Bacillati</taxon>
        <taxon>Actinomycetota</taxon>
        <taxon>Actinomycetes</taxon>
        <taxon>Mycobacteriales</taxon>
        <taxon>Nocardiaceae</taxon>
        <taxon>Nocardia</taxon>
    </lineage>
</organism>
<dbReference type="SUPFAM" id="SSF52283">
    <property type="entry name" value="Formate/glycerate dehydrogenase catalytic domain-like"/>
    <property type="match status" value="1"/>
</dbReference>
<dbReference type="Proteomes" id="UP000323876">
    <property type="component" value="Unassembled WGS sequence"/>
</dbReference>
<keyword evidence="8" id="KW-1185">Reference proteome</keyword>
<evidence type="ECO:0000256" key="2">
    <source>
        <dbReference type="ARBA" id="ARBA00023002"/>
    </source>
</evidence>
<dbReference type="GO" id="GO:0051287">
    <property type="term" value="F:NAD binding"/>
    <property type="evidence" value="ECO:0007669"/>
    <property type="project" value="InterPro"/>
</dbReference>
<dbReference type="GO" id="GO:0016618">
    <property type="term" value="F:hydroxypyruvate reductase [NAD(P)H] activity"/>
    <property type="evidence" value="ECO:0007669"/>
    <property type="project" value="TreeGrafter"/>
</dbReference>
<protein>
    <submittedName>
        <fullName evidence="7">Hydroxyacid dehydrogenase</fullName>
    </submittedName>
</protein>
<dbReference type="InterPro" id="IPR006139">
    <property type="entry name" value="D-isomer_2_OHA_DH_cat_dom"/>
</dbReference>
<accession>A0A5N0EHH9</accession>
<evidence type="ECO:0000313" key="7">
    <source>
        <dbReference type="EMBL" id="KAA8888857.1"/>
    </source>
</evidence>
<dbReference type="Pfam" id="PF02826">
    <property type="entry name" value="2-Hacid_dh_C"/>
    <property type="match status" value="1"/>
</dbReference>
<dbReference type="PROSITE" id="PS00671">
    <property type="entry name" value="D_2_HYDROXYACID_DH_3"/>
    <property type="match status" value="1"/>
</dbReference>
<keyword evidence="3" id="KW-0520">NAD</keyword>
<evidence type="ECO:0000256" key="3">
    <source>
        <dbReference type="ARBA" id="ARBA00023027"/>
    </source>
</evidence>
<dbReference type="InterPro" id="IPR036291">
    <property type="entry name" value="NAD(P)-bd_dom_sf"/>
</dbReference>
<feature type="domain" description="D-isomer specific 2-hydroxyacid dehydrogenase catalytic" evidence="5">
    <location>
        <begin position="50"/>
        <end position="327"/>
    </location>
</feature>
<name>A0A5N0EHH9_9NOCA</name>
<evidence type="ECO:0000256" key="1">
    <source>
        <dbReference type="ARBA" id="ARBA00005854"/>
    </source>
</evidence>
<gene>
    <name evidence="7" type="ORF">F3087_07580</name>
</gene>
<dbReference type="GO" id="GO:0005829">
    <property type="term" value="C:cytosol"/>
    <property type="evidence" value="ECO:0007669"/>
    <property type="project" value="TreeGrafter"/>
</dbReference>
<dbReference type="SUPFAM" id="SSF51735">
    <property type="entry name" value="NAD(P)-binding Rossmann-fold domains"/>
    <property type="match status" value="1"/>
</dbReference>
<evidence type="ECO:0000259" key="5">
    <source>
        <dbReference type="Pfam" id="PF00389"/>
    </source>
</evidence>
<evidence type="ECO:0000256" key="4">
    <source>
        <dbReference type="RuleBase" id="RU003719"/>
    </source>
</evidence>
<dbReference type="InterPro" id="IPR050223">
    <property type="entry name" value="D-isomer_2-hydroxyacid_DH"/>
</dbReference>
<dbReference type="PANTHER" id="PTHR10996">
    <property type="entry name" value="2-HYDROXYACID DEHYDROGENASE-RELATED"/>
    <property type="match status" value="1"/>
</dbReference>
<dbReference type="OrthoDB" id="117809at2"/>
<dbReference type="AlphaFoldDB" id="A0A5N0EHH9"/>
<keyword evidence="2 4" id="KW-0560">Oxidoreductase</keyword>
<feature type="domain" description="D-isomer specific 2-hydroxyacid dehydrogenase NAD-binding" evidence="6">
    <location>
        <begin position="121"/>
        <end position="298"/>
    </location>
</feature>
<dbReference type="Gene3D" id="3.40.50.720">
    <property type="entry name" value="NAD(P)-binding Rossmann-like Domain"/>
    <property type="match status" value="2"/>
</dbReference>